<dbReference type="InterPro" id="IPR015925">
    <property type="entry name" value="Ryanodine_IP3_receptor"/>
</dbReference>
<dbReference type="PANTHER" id="PTHR45816">
    <property type="entry name" value="MIR DOMAIN-CONTAINING PROTEIN"/>
    <property type="match status" value="1"/>
</dbReference>
<dbReference type="PANTHER" id="PTHR45816:SF4">
    <property type="entry name" value="RYR_IP3R HOMOLOGY ASSOCIATED DOMAIN-CONTAINING PROTEIN"/>
    <property type="match status" value="1"/>
</dbReference>
<evidence type="ECO:0000313" key="1">
    <source>
        <dbReference type="EnsemblMetazoa" id="PPAI002239-PA"/>
    </source>
</evidence>
<evidence type="ECO:0000313" key="2">
    <source>
        <dbReference type="Proteomes" id="UP000092462"/>
    </source>
</evidence>
<name>A0A1B0D4A1_PHLPP</name>
<dbReference type="EnsemblMetazoa" id="PPAI002239-RA">
    <property type="protein sequence ID" value="PPAI002239-PA"/>
    <property type="gene ID" value="PPAI002239"/>
</dbReference>
<dbReference type="AlphaFoldDB" id="A0A1B0D4A1"/>
<dbReference type="VEuPathDB" id="VectorBase:PPAPM1_003085"/>
<reference evidence="1" key="1">
    <citation type="submission" date="2022-08" db="UniProtKB">
        <authorList>
            <consortium name="EnsemblMetazoa"/>
        </authorList>
    </citation>
    <scope>IDENTIFICATION</scope>
    <source>
        <strain evidence="1">Israel</strain>
    </source>
</reference>
<protein>
    <submittedName>
        <fullName evidence="1">Uncharacterized protein</fullName>
    </submittedName>
</protein>
<accession>A0A1B0D4A1</accession>
<dbReference type="VEuPathDB" id="VectorBase:PPAI002239"/>
<dbReference type="GO" id="GO:0006816">
    <property type="term" value="P:calcium ion transport"/>
    <property type="evidence" value="ECO:0007669"/>
    <property type="project" value="InterPro"/>
</dbReference>
<proteinExistence type="predicted"/>
<keyword evidence="2" id="KW-1185">Reference proteome</keyword>
<organism evidence="1 2">
    <name type="scientific">Phlebotomus papatasi</name>
    <name type="common">Sandfly</name>
    <dbReference type="NCBI Taxonomy" id="29031"/>
    <lineage>
        <taxon>Eukaryota</taxon>
        <taxon>Metazoa</taxon>
        <taxon>Ecdysozoa</taxon>
        <taxon>Arthropoda</taxon>
        <taxon>Hexapoda</taxon>
        <taxon>Insecta</taxon>
        <taxon>Pterygota</taxon>
        <taxon>Neoptera</taxon>
        <taxon>Endopterygota</taxon>
        <taxon>Diptera</taxon>
        <taxon>Nematocera</taxon>
        <taxon>Psychodoidea</taxon>
        <taxon>Psychodidae</taxon>
        <taxon>Phlebotomus</taxon>
        <taxon>Phlebotomus</taxon>
    </lineage>
</organism>
<dbReference type="EMBL" id="AJVK01024231">
    <property type="status" value="NOT_ANNOTATED_CDS"/>
    <property type="molecule type" value="Genomic_DNA"/>
</dbReference>
<sequence>MVKKKGFGVDDCFVIRLIKHTEKLLEEKEEKLCVKVLRTLREMMAIDVDYGEKGDTLRSSLLTRYFGKNFSVKAAEDGEQKKIIPVAPVTHGPGGEFICHFARFPIGDTLIFFDRA</sequence>
<dbReference type="Proteomes" id="UP000092462">
    <property type="component" value="Unassembled WGS sequence"/>
</dbReference>